<dbReference type="Gene3D" id="1.10.3730.20">
    <property type="match status" value="1"/>
</dbReference>
<evidence type="ECO:0000259" key="7">
    <source>
        <dbReference type="Pfam" id="PF00892"/>
    </source>
</evidence>
<comment type="subcellular location">
    <subcellularLocation>
        <location evidence="1">Membrane</location>
        <topology evidence="1">Multi-pass membrane protein</topology>
    </subcellularLocation>
</comment>
<proteinExistence type="inferred from homology"/>
<feature type="transmembrane region" description="Helical" evidence="6">
    <location>
        <begin position="35"/>
        <end position="54"/>
    </location>
</feature>
<dbReference type="GO" id="GO:0016020">
    <property type="term" value="C:membrane"/>
    <property type="evidence" value="ECO:0007669"/>
    <property type="project" value="UniProtKB-SubCell"/>
</dbReference>
<dbReference type="Proteomes" id="UP001210770">
    <property type="component" value="Plasmid unnamed3"/>
</dbReference>
<evidence type="ECO:0000313" key="9">
    <source>
        <dbReference type="Proteomes" id="UP001210770"/>
    </source>
</evidence>
<dbReference type="SUPFAM" id="SSF103481">
    <property type="entry name" value="Multidrug resistance efflux transporter EmrE"/>
    <property type="match status" value="2"/>
</dbReference>
<feature type="transmembrane region" description="Helical" evidence="6">
    <location>
        <begin position="93"/>
        <end position="114"/>
    </location>
</feature>
<accession>A0AAX3LVF0</accession>
<dbReference type="InterPro" id="IPR050638">
    <property type="entry name" value="AA-Vitamin_Transporters"/>
</dbReference>
<keyword evidence="5 6" id="KW-0472">Membrane</keyword>
<dbReference type="InterPro" id="IPR037185">
    <property type="entry name" value="EmrE-like"/>
</dbReference>
<gene>
    <name evidence="8" type="ORF">PL336_18295</name>
</gene>
<organism evidence="8 9">
    <name type="scientific">Sulfitobacter faviae</name>
    <dbReference type="NCBI Taxonomy" id="1775881"/>
    <lineage>
        <taxon>Bacteria</taxon>
        <taxon>Pseudomonadati</taxon>
        <taxon>Pseudomonadota</taxon>
        <taxon>Alphaproteobacteria</taxon>
        <taxon>Rhodobacterales</taxon>
        <taxon>Roseobacteraceae</taxon>
        <taxon>Sulfitobacter</taxon>
    </lineage>
</organism>
<feature type="transmembrane region" description="Helical" evidence="6">
    <location>
        <begin position="148"/>
        <end position="168"/>
    </location>
</feature>
<feature type="transmembrane region" description="Helical" evidence="6">
    <location>
        <begin position="207"/>
        <end position="232"/>
    </location>
</feature>
<feature type="transmembrane region" description="Helical" evidence="6">
    <location>
        <begin position="180"/>
        <end position="201"/>
    </location>
</feature>
<evidence type="ECO:0000256" key="1">
    <source>
        <dbReference type="ARBA" id="ARBA00004141"/>
    </source>
</evidence>
<dbReference type="AlphaFoldDB" id="A0AAX3LVF0"/>
<keyword evidence="4 6" id="KW-1133">Transmembrane helix</keyword>
<dbReference type="Pfam" id="PF00892">
    <property type="entry name" value="EamA"/>
    <property type="match status" value="2"/>
</dbReference>
<dbReference type="RefSeq" id="WP_017469163.1">
    <property type="nucleotide sequence ID" value="NZ_CP116426.1"/>
</dbReference>
<dbReference type="PANTHER" id="PTHR32322">
    <property type="entry name" value="INNER MEMBRANE TRANSPORTER"/>
    <property type="match status" value="1"/>
</dbReference>
<feature type="domain" description="EamA" evidence="7">
    <location>
        <begin position="151"/>
        <end position="286"/>
    </location>
</feature>
<dbReference type="EMBL" id="CP116426">
    <property type="protein sequence ID" value="WCE72417.1"/>
    <property type="molecule type" value="Genomic_DNA"/>
</dbReference>
<reference evidence="8" key="1">
    <citation type="submission" date="2023-01" db="EMBL/GenBank/DDBJ databases">
        <title>Comparative genomic analysis of cold water coral derived Sulfitobacter faviae: insights into their metabolism and habitat adaptation.</title>
        <authorList>
            <person name="Guo Y."/>
            <person name="Lin S."/>
            <person name="Huang Z."/>
            <person name="Tang K."/>
            <person name="Wang X."/>
        </authorList>
    </citation>
    <scope>NUCLEOTIDE SEQUENCE</scope>
    <source>
        <strain evidence="8">SCSIO W_1865</strain>
        <plasmid evidence="8">unnamed3</plasmid>
    </source>
</reference>
<dbReference type="PANTHER" id="PTHR32322:SF2">
    <property type="entry name" value="EAMA DOMAIN-CONTAINING PROTEIN"/>
    <property type="match status" value="1"/>
</dbReference>
<evidence type="ECO:0000256" key="3">
    <source>
        <dbReference type="ARBA" id="ARBA00022692"/>
    </source>
</evidence>
<feature type="domain" description="EamA" evidence="7">
    <location>
        <begin position="8"/>
        <end position="137"/>
    </location>
</feature>
<evidence type="ECO:0000256" key="6">
    <source>
        <dbReference type="SAM" id="Phobius"/>
    </source>
</evidence>
<name>A0AAX3LVF0_9RHOB</name>
<feature type="transmembrane region" description="Helical" evidence="6">
    <location>
        <begin position="121"/>
        <end position="142"/>
    </location>
</feature>
<keyword evidence="3 6" id="KW-0812">Transmembrane</keyword>
<comment type="similarity">
    <text evidence="2">Belongs to the EamA transporter family.</text>
</comment>
<feature type="transmembrane region" description="Helical" evidence="6">
    <location>
        <begin position="269"/>
        <end position="287"/>
    </location>
</feature>
<feature type="transmembrane region" description="Helical" evidence="6">
    <location>
        <begin position="66"/>
        <end position="87"/>
    </location>
</feature>
<keyword evidence="8" id="KW-0614">Plasmid</keyword>
<evidence type="ECO:0000256" key="2">
    <source>
        <dbReference type="ARBA" id="ARBA00007362"/>
    </source>
</evidence>
<dbReference type="InterPro" id="IPR000620">
    <property type="entry name" value="EamA_dom"/>
</dbReference>
<evidence type="ECO:0000313" key="8">
    <source>
        <dbReference type="EMBL" id="WCE72417.1"/>
    </source>
</evidence>
<evidence type="ECO:0000256" key="5">
    <source>
        <dbReference type="ARBA" id="ARBA00023136"/>
    </source>
</evidence>
<protein>
    <submittedName>
        <fullName evidence="8">DMT family transporter</fullName>
    </submittedName>
</protein>
<evidence type="ECO:0000256" key="4">
    <source>
        <dbReference type="ARBA" id="ARBA00022989"/>
    </source>
</evidence>
<sequence>MSPTTITKIVLAMLLWAACFPLITAGLQYSPHLTFATLRAILAAATLVFVAVWLQRPFPRGWRTWVTLGVVGLGATSLGFLGMFHAAEFVSPGLATVIANAQPLLATMLGVAWLGERLARVGWGGLLIGFAGILVIALPQLGDGARDGTAIGFAYIVLAAVGVTVSNVAIKSIAGQVDGLFAMGFQMLIGSVPLAVAALLLEDQTAIQWTSVFVMSLLGLALFGSALVYWLWFSVLEEVELNRAIVFSFLVPIFGLTIGALFFGERLSAVQFSGIVLVIAGIVLVNLSGRTQSQKSGA</sequence>
<feature type="transmembrane region" description="Helical" evidence="6">
    <location>
        <begin position="244"/>
        <end position="263"/>
    </location>
</feature>
<geneLocation type="plasmid" evidence="8 9">
    <name>unnamed3</name>
</geneLocation>